<organism evidence="1">
    <name type="scientific">marine sediment metagenome</name>
    <dbReference type="NCBI Taxonomy" id="412755"/>
    <lineage>
        <taxon>unclassified sequences</taxon>
        <taxon>metagenomes</taxon>
        <taxon>ecological metagenomes</taxon>
    </lineage>
</organism>
<dbReference type="SUPFAM" id="SSF50960">
    <property type="entry name" value="TolB, C-terminal domain"/>
    <property type="match status" value="1"/>
</dbReference>
<evidence type="ECO:0000313" key="1">
    <source>
        <dbReference type="EMBL" id="GAJ05241.1"/>
    </source>
</evidence>
<reference evidence="1" key="1">
    <citation type="journal article" date="2014" name="Front. Microbiol.">
        <title>High frequency of phylogenetically diverse reductive dehalogenase-homologous genes in deep subseafloor sedimentary metagenomes.</title>
        <authorList>
            <person name="Kawai M."/>
            <person name="Futagami T."/>
            <person name="Toyoda A."/>
            <person name="Takaki Y."/>
            <person name="Nishi S."/>
            <person name="Hori S."/>
            <person name="Arai W."/>
            <person name="Tsubouchi T."/>
            <person name="Morono Y."/>
            <person name="Uchiyama I."/>
            <person name="Ito T."/>
            <person name="Fujiyama A."/>
            <person name="Inagaki F."/>
            <person name="Takami H."/>
        </authorList>
    </citation>
    <scope>NUCLEOTIDE SEQUENCE</scope>
    <source>
        <strain evidence="1">Expedition CK06-06</strain>
    </source>
</reference>
<comment type="caution">
    <text evidence="1">The sequence shown here is derived from an EMBL/GenBank/DDBJ whole genome shotgun (WGS) entry which is preliminary data.</text>
</comment>
<dbReference type="AlphaFoldDB" id="X1UZB7"/>
<dbReference type="InterPro" id="IPR011042">
    <property type="entry name" value="6-blade_b-propeller_TolB-like"/>
</dbReference>
<name>X1UZB7_9ZZZZ</name>
<evidence type="ECO:0008006" key="2">
    <source>
        <dbReference type="Google" id="ProtNLM"/>
    </source>
</evidence>
<dbReference type="Gene3D" id="2.120.10.30">
    <property type="entry name" value="TolB, C-terminal domain"/>
    <property type="match status" value="1"/>
</dbReference>
<protein>
    <recommendedName>
        <fullName evidence="2">Dipeptidylpeptidase IV N-terminal domain-containing protein</fullName>
    </recommendedName>
</protein>
<gene>
    <name evidence="1" type="ORF">S12H4_50355</name>
</gene>
<accession>X1UZB7</accession>
<feature type="non-terminal residue" evidence="1">
    <location>
        <position position="1"/>
    </location>
</feature>
<dbReference type="EMBL" id="BARW01031697">
    <property type="protein sequence ID" value="GAJ05241.1"/>
    <property type="molecule type" value="Genomic_DNA"/>
</dbReference>
<proteinExistence type="predicted"/>
<sequence length="70" mass="7986">AFNGKAIHVMNVDDGHIEDIETNLVDVGIWHLDWSPDGEQFVFAGGKGGNDEFWFLENFLPKEETDHKQK</sequence>